<gene>
    <name evidence="2" type="ORF">JRQ81_018283</name>
</gene>
<evidence type="ECO:0000313" key="3">
    <source>
        <dbReference type="Proteomes" id="UP001142489"/>
    </source>
</evidence>
<dbReference type="Proteomes" id="UP001142489">
    <property type="component" value="Unassembled WGS sequence"/>
</dbReference>
<dbReference type="AlphaFoldDB" id="A0A9Q0XSJ9"/>
<name>A0A9Q0XSJ9_9SAUR</name>
<reference evidence="2" key="1">
    <citation type="journal article" date="2023" name="DNA Res.">
        <title>Chromosome-level genome assembly of Phrynocephalus forsythii using third-generation DNA sequencing and Hi-C analysis.</title>
        <authorList>
            <person name="Qi Y."/>
            <person name="Zhao W."/>
            <person name="Zhao Y."/>
            <person name="Niu C."/>
            <person name="Cao S."/>
            <person name="Zhang Y."/>
        </authorList>
    </citation>
    <scope>NUCLEOTIDE SEQUENCE</scope>
    <source>
        <tissue evidence="2">Muscle</tissue>
    </source>
</reference>
<comment type="caution">
    <text evidence="2">The sequence shown here is derived from an EMBL/GenBank/DDBJ whole genome shotgun (WGS) entry which is preliminary data.</text>
</comment>
<evidence type="ECO:0000313" key="2">
    <source>
        <dbReference type="EMBL" id="KAJ7325263.1"/>
    </source>
</evidence>
<sequence length="208" mass="23685">MDAENVLCPRASLGGSRHEGVPIVWACASCQASQNIQASRIQRCRNYSRGHNFALQDLGRKQFENLRRLVDQNRNLGCSANHFTIRQCKTKSSFCDKPLQEYYNEKLMELRNYETNKAKGKTKDYVDENQSPNPFRQGLRRRSSCSALIQANHLKLTEGPRDAADPVQESMTMGIDYRGTDHNSCKKTYLESLAMSINAPLQMLVHLK</sequence>
<dbReference type="EMBL" id="JAPFRF010000008">
    <property type="protein sequence ID" value="KAJ7325263.1"/>
    <property type="molecule type" value="Genomic_DNA"/>
</dbReference>
<organism evidence="2 3">
    <name type="scientific">Phrynocephalus forsythii</name>
    <dbReference type="NCBI Taxonomy" id="171643"/>
    <lineage>
        <taxon>Eukaryota</taxon>
        <taxon>Metazoa</taxon>
        <taxon>Chordata</taxon>
        <taxon>Craniata</taxon>
        <taxon>Vertebrata</taxon>
        <taxon>Euteleostomi</taxon>
        <taxon>Lepidosauria</taxon>
        <taxon>Squamata</taxon>
        <taxon>Bifurcata</taxon>
        <taxon>Unidentata</taxon>
        <taxon>Episquamata</taxon>
        <taxon>Toxicofera</taxon>
        <taxon>Iguania</taxon>
        <taxon>Acrodonta</taxon>
        <taxon>Agamidae</taxon>
        <taxon>Agaminae</taxon>
        <taxon>Phrynocephalus</taxon>
    </lineage>
</organism>
<keyword evidence="3" id="KW-1185">Reference proteome</keyword>
<dbReference type="OrthoDB" id="9215016at2759"/>
<evidence type="ECO:0000256" key="1">
    <source>
        <dbReference type="SAM" id="MobiDB-lite"/>
    </source>
</evidence>
<feature type="region of interest" description="Disordered" evidence="1">
    <location>
        <begin position="120"/>
        <end position="139"/>
    </location>
</feature>
<accession>A0A9Q0XSJ9</accession>
<protein>
    <submittedName>
        <fullName evidence="2">Uncharacterized protein</fullName>
    </submittedName>
</protein>
<proteinExistence type="predicted"/>